<accession>A0ABP7GBN6</accession>
<name>A0ABP7GBN6_9FLAO</name>
<proteinExistence type="predicted"/>
<dbReference type="Proteomes" id="UP001500748">
    <property type="component" value="Unassembled WGS sequence"/>
</dbReference>
<reference evidence="3" key="1">
    <citation type="journal article" date="2019" name="Int. J. Syst. Evol. Microbiol.">
        <title>The Global Catalogue of Microorganisms (GCM) 10K type strain sequencing project: providing services to taxonomists for standard genome sequencing and annotation.</title>
        <authorList>
            <consortium name="The Broad Institute Genomics Platform"/>
            <consortium name="The Broad Institute Genome Sequencing Center for Infectious Disease"/>
            <person name="Wu L."/>
            <person name="Ma J."/>
        </authorList>
    </citation>
    <scope>NUCLEOTIDE SEQUENCE [LARGE SCALE GENOMIC DNA]</scope>
    <source>
        <strain evidence="3">JCM 17337</strain>
    </source>
</reference>
<evidence type="ECO:0000256" key="1">
    <source>
        <dbReference type="SAM" id="Coils"/>
    </source>
</evidence>
<gene>
    <name evidence="2" type="ORF">GCM10022423_08350</name>
</gene>
<dbReference type="EMBL" id="BAABDU010000003">
    <property type="protein sequence ID" value="GAA3759743.1"/>
    <property type="molecule type" value="Genomic_DNA"/>
</dbReference>
<keyword evidence="3" id="KW-1185">Reference proteome</keyword>
<evidence type="ECO:0000313" key="3">
    <source>
        <dbReference type="Proteomes" id="UP001500748"/>
    </source>
</evidence>
<protein>
    <submittedName>
        <fullName evidence="2">Uncharacterized protein</fullName>
    </submittedName>
</protein>
<organism evidence="2 3">
    <name type="scientific">Flavobacterium ginsengiterrae</name>
    <dbReference type="NCBI Taxonomy" id="871695"/>
    <lineage>
        <taxon>Bacteria</taxon>
        <taxon>Pseudomonadati</taxon>
        <taxon>Bacteroidota</taxon>
        <taxon>Flavobacteriia</taxon>
        <taxon>Flavobacteriales</taxon>
        <taxon>Flavobacteriaceae</taxon>
        <taxon>Flavobacterium</taxon>
    </lineage>
</organism>
<feature type="coiled-coil region" evidence="1">
    <location>
        <begin position="26"/>
        <end position="76"/>
    </location>
</feature>
<keyword evidence="1" id="KW-0175">Coiled coil</keyword>
<dbReference type="RefSeq" id="WP_345140683.1">
    <property type="nucleotide sequence ID" value="NZ_BAABDU010000003.1"/>
</dbReference>
<comment type="caution">
    <text evidence="2">The sequence shown here is derived from an EMBL/GenBank/DDBJ whole genome shotgun (WGS) entry which is preliminary data.</text>
</comment>
<evidence type="ECO:0000313" key="2">
    <source>
        <dbReference type="EMBL" id="GAA3759743.1"/>
    </source>
</evidence>
<sequence>MKQREPETTLKTTKKVMSDDLKPRFIESLKRNNDQIREDRAKVIGEDSELIYRRRVEDIELKIKRLEREQEGLIDISPLDKNSLTFVDFQPEAFVQKDMELSLTIRNLNIQFEVTKKRFEYLFGKTF</sequence>